<dbReference type="Gene3D" id="3.40.50.970">
    <property type="match status" value="1"/>
</dbReference>
<evidence type="ECO:0000256" key="3">
    <source>
        <dbReference type="ARBA" id="ARBA00004193"/>
    </source>
</evidence>
<comment type="cofactor">
    <cofactor evidence="2">
        <name>thiamine diphosphate</name>
        <dbReference type="ChEBI" id="CHEBI:58937"/>
    </cofactor>
</comment>
<evidence type="ECO:0000313" key="28">
    <source>
        <dbReference type="Proteomes" id="UP000467840"/>
    </source>
</evidence>
<dbReference type="InterPro" id="IPR029061">
    <property type="entry name" value="THDP-binding"/>
</dbReference>
<dbReference type="SMART" id="SM00175">
    <property type="entry name" value="RAB"/>
    <property type="match status" value="1"/>
</dbReference>
<dbReference type="GO" id="GO:0003924">
    <property type="term" value="F:GTPase activity"/>
    <property type="evidence" value="ECO:0007669"/>
    <property type="project" value="InterPro"/>
</dbReference>
<keyword evidence="28" id="KW-1185">Reference proteome</keyword>
<comment type="cofactor">
    <cofactor evidence="1">
        <name>Mg(2+)</name>
        <dbReference type="ChEBI" id="CHEBI:18420"/>
    </cofactor>
</comment>
<keyword evidence="16" id="KW-0342">GTP-binding</keyword>
<comment type="caution">
    <text evidence="27">The sequence shown here is derived from an EMBL/GenBank/DDBJ whole genome shotgun (WGS) entry which is preliminary data.</text>
</comment>
<dbReference type="SMART" id="SM00861">
    <property type="entry name" value="Transket_pyr"/>
    <property type="match status" value="1"/>
</dbReference>
<dbReference type="InterPro" id="IPR027417">
    <property type="entry name" value="P-loop_NTPase"/>
</dbReference>
<dbReference type="InterPro" id="IPR011603">
    <property type="entry name" value="2oxoglutarate_DH_E1"/>
</dbReference>
<dbReference type="PROSITE" id="PS51420">
    <property type="entry name" value="RHO"/>
    <property type="match status" value="1"/>
</dbReference>
<dbReference type="SMART" id="SM00177">
    <property type="entry name" value="ARF"/>
    <property type="match status" value="1"/>
</dbReference>
<dbReference type="PANTHER" id="PTHR23152:SF4">
    <property type="entry name" value="2-OXOADIPATE DEHYDROGENASE COMPLEX COMPONENT E1"/>
    <property type="match status" value="1"/>
</dbReference>
<comment type="similarity">
    <text evidence="6">Belongs to the alpha-ketoglutarate dehydrogenase family.</text>
</comment>
<evidence type="ECO:0000256" key="17">
    <source>
        <dbReference type="ARBA" id="ARBA00023136"/>
    </source>
</evidence>
<comment type="subcellular location">
    <subcellularLocation>
        <location evidence="3">Cell membrane</location>
        <topology evidence="3">Lipid-anchor</topology>
    </subcellularLocation>
    <subcellularLocation>
        <location evidence="4">Mitochondrion matrix</location>
    </subcellularLocation>
</comment>
<evidence type="ECO:0000256" key="5">
    <source>
        <dbReference type="ARBA" id="ARBA00006270"/>
    </source>
</evidence>
<dbReference type="GO" id="GO:0005525">
    <property type="term" value="F:GTP binding"/>
    <property type="evidence" value="ECO:0007669"/>
    <property type="project" value="UniProtKB-KW"/>
</dbReference>
<dbReference type="SMART" id="SM00174">
    <property type="entry name" value="RHO"/>
    <property type="match status" value="1"/>
</dbReference>
<dbReference type="Gene3D" id="3.40.50.11610">
    <property type="entry name" value="Multifunctional 2-oxoglutarate metabolism enzyme, C-terminal domain"/>
    <property type="match status" value="1"/>
</dbReference>
<dbReference type="AlphaFoldDB" id="A0A6A6L5W0"/>
<comment type="subunit">
    <text evidence="25">Interacts with PI5K2.</text>
</comment>
<keyword evidence="8" id="KW-1003">Cell membrane</keyword>
<evidence type="ECO:0000256" key="1">
    <source>
        <dbReference type="ARBA" id="ARBA00001946"/>
    </source>
</evidence>
<comment type="function">
    <text evidence="20">The 2-oxoglutarate dehydrogenase complex catalyzes the overall conversion of 2-oxoglutarate to succinyl-CoA and CO(2). It contains multiple copies of three enzymatic components: 2-oxoglutarate dehydrogenase (E1), dihydrolipoamide succinyltransferase (E2) and lipoamide dehydrogenase (E3).</text>
</comment>
<evidence type="ECO:0000256" key="14">
    <source>
        <dbReference type="ARBA" id="ARBA00023052"/>
    </source>
</evidence>
<keyword evidence="9" id="KW-0479">Metal-binding</keyword>
<evidence type="ECO:0000256" key="9">
    <source>
        <dbReference type="ARBA" id="ARBA00022723"/>
    </source>
</evidence>
<dbReference type="PANTHER" id="PTHR23152">
    <property type="entry name" value="2-OXOGLUTARATE DEHYDROGENASE"/>
    <property type="match status" value="1"/>
</dbReference>
<dbReference type="Proteomes" id="UP000467840">
    <property type="component" value="Chromosome 7"/>
</dbReference>
<evidence type="ECO:0000256" key="22">
    <source>
        <dbReference type="ARBA" id="ARBA00042984"/>
    </source>
</evidence>
<keyword evidence="14" id="KW-0786">Thiamine pyrophosphate</keyword>
<dbReference type="FunFam" id="3.40.50.12470:FF:000003">
    <property type="entry name" value="2-oxoglutarate dehydrogenase E1 component"/>
    <property type="match status" value="1"/>
</dbReference>
<dbReference type="Pfam" id="PF16078">
    <property type="entry name" value="2-oxogl_dehyd_N"/>
    <property type="match status" value="1"/>
</dbReference>
<protein>
    <recommendedName>
        <fullName evidence="21">2-oxoglutarate dehydrogenase, mitochondrial</fullName>
        <ecNumber evidence="7">1.2.4.2</ecNumber>
    </recommendedName>
    <alternativeName>
        <fullName evidence="22">2-oxoglutarate dehydrogenase complex component E1</fullName>
    </alternativeName>
</protein>
<dbReference type="SMART" id="SM00173">
    <property type="entry name" value="RAS"/>
    <property type="match status" value="1"/>
</dbReference>
<keyword evidence="10" id="KW-0547">Nucleotide-binding</keyword>
<dbReference type="FunFam" id="1.10.287.1150:FF:000002">
    <property type="entry name" value="2-oxoglutarate dehydrogenase E1 component"/>
    <property type="match status" value="1"/>
</dbReference>
<dbReference type="EC" id="1.2.4.2" evidence="7"/>
<dbReference type="InterPro" id="IPR005225">
    <property type="entry name" value="Small_GTP-bd"/>
</dbReference>
<dbReference type="Gene3D" id="3.40.50.300">
    <property type="entry name" value="P-loop containing nucleotide triphosphate hydrolases"/>
    <property type="match status" value="1"/>
</dbReference>
<dbReference type="InterPro" id="IPR001017">
    <property type="entry name" value="DH_E1"/>
</dbReference>
<evidence type="ECO:0000256" key="4">
    <source>
        <dbReference type="ARBA" id="ARBA00004305"/>
    </source>
</evidence>
<evidence type="ECO:0000256" key="18">
    <source>
        <dbReference type="ARBA" id="ARBA00023288"/>
    </source>
</evidence>
<evidence type="ECO:0000256" key="7">
    <source>
        <dbReference type="ARBA" id="ARBA00012280"/>
    </source>
</evidence>
<gene>
    <name evidence="27" type="ORF">GH714_035644</name>
</gene>
<dbReference type="PRINTS" id="PR00449">
    <property type="entry name" value="RASTRNSFRMNG"/>
</dbReference>
<evidence type="ECO:0000256" key="15">
    <source>
        <dbReference type="ARBA" id="ARBA00023128"/>
    </source>
</evidence>
<keyword evidence="19" id="KW-0636">Prenylation</keyword>
<dbReference type="Gene3D" id="3.40.50.12470">
    <property type="match status" value="2"/>
</dbReference>
<name>A0A6A6L5W0_HEVBR</name>
<dbReference type="Pfam" id="PF00071">
    <property type="entry name" value="Ras"/>
    <property type="match status" value="1"/>
</dbReference>
<evidence type="ECO:0000256" key="16">
    <source>
        <dbReference type="ARBA" id="ARBA00023134"/>
    </source>
</evidence>
<evidence type="ECO:0000256" key="13">
    <source>
        <dbReference type="ARBA" id="ARBA00023002"/>
    </source>
</evidence>
<evidence type="ECO:0000256" key="10">
    <source>
        <dbReference type="ARBA" id="ARBA00022741"/>
    </source>
</evidence>
<evidence type="ECO:0000256" key="8">
    <source>
        <dbReference type="ARBA" id="ARBA00022475"/>
    </source>
</evidence>
<feature type="domain" description="Transketolase-like pyrimidine-binding" evidence="26">
    <location>
        <begin position="780"/>
        <end position="951"/>
    </location>
</feature>
<comment type="catalytic activity">
    <reaction evidence="23">
        <text>N(6)-[(R)-lipoyl]-L-lysyl-[protein] + 2-oxoglutarate + H(+) = N(6)-[(R)-S(8)-succinyldihydrolipoyl]-L-lysyl-[protein] + CO2</text>
        <dbReference type="Rhea" id="RHEA:12188"/>
        <dbReference type="Rhea" id="RHEA-COMP:10474"/>
        <dbReference type="Rhea" id="RHEA-COMP:20092"/>
        <dbReference type="ChEBI" id="CHEBI:15378"/>
        <dbReference type="ChEBI" id="CHEBI:16526"/>
        <dbReference type="ChEBI" id="CHEBI:16810"/>
        <dbReference type="ChEBI" id="CHEBI:83099"/>
        <dbReference type="ChEBI" id="CHEBI:83120"/>
        <dbReference type="EC" id="1.2.4.2"/>
    </reaction>
</comment>
<evidence type="ECO:0000256" key="24">
    <source>
        <dbReference type="ARBA" id="ARBA00054463"/>
    </source>
</evidence>
<evidence type="ECO:0000256" key="6">
    <source>
        <dbReference type="ARBA" id="ARBA00006936"/>
    </source>
</evidence>
<evidence type="ECO:0000313" key="27">
    <source>
        <dbReference type="EMBL" id="KAF2296007.1"/>
    </source>
</evidence>
<evidence type="ECO:0000256" key="12">
    <source>
        <dbReference type="ARBA" id="ARBA00022946"/>
    </source>
</evidence>
<comment type="function">
    <text evidence="24">Involved in membrane trafficking from the Golgi to the plasma membrane.</text>
</comment>
<dbReference type="NCBIfam" id="TIGR00231">
    <property type="entry name" value="small_GTP"/>
    <property type="match status" value="1"/>
</dbReference>
<evidence type="ECO:0000256" key="20">
    <source>
        <dbReference type="ARBA" id="ARBA00037426"/>
    </source>
</evidence>
<dbReference type="InterPro" id="IPR031717">
    <property type="entry name" value="ODO-1/KGD_C"/>
</dbReference>
<keyword evidence="15" id="KW-0496">Mitochondrion</keyword>
<evidence type="ECO:0000256" key="11">
    <source>
        <dbReference type="ARBA" id="ARBA00022842"/>
    </source>
</evidence>
<accession>A0A6A6L5W0</accession>
<dbReference type="SMART" id="SM00176">
    <property type="entry name" value="RAN"/>
    <property type="match status" value="1"/>
</dbReference>
<evidence type="ECO:0000256" key="21">
    <source>
        <dbReference type="ARBA" id="ARBA00040267"/>
    </source>
</evidence>
<evidence type="ECO:0000256" key="2">
    <source>
        <dbReference type="ARBA" id="ARBA00001964"/>
    </source>
</evidence>
<dbReference type="PROSITE" id="PS51419">
    <property type="entry name" value="RAB"/>
    <property type="match status" value="1"/>
</dbReference>
<keyword evidence="12" id="KW-0809">Transit peptide</keyword>
<sequence length="1121" mass="126473">MAAPPARARTDYDCLIKLLLIGDSGVGKSCLLLRFSDGSFTTSFITTIGIDFKIRTIELHGKRIKLQIWDTAGQERFRTITTAYYRGAMGILLVYDVTDESSFNNIRNWIRNIEQHASDNVNKILVGNKADMDESKRAVPTSKGQALADEYGIKFFETSAKTNLNVEEVFFSIARDIKQRLAETDSRAEGFFRKRKFICLCLRAGTNVARLAIRRTLSQSGSYTTRTRVISSQSRYFHTTVFKSKAQTAPVPRPVPLSRLTDSFLDGTSSVYLEELQRAWEADPNSVDESWDNFFRNFVGQAATSPGISGQTIQESMRLLLLVRAYQVNGHMKAKLDPLGLEEREIPEDLDPALYGFTEADLDREFFLGVWRMSGFLSENRPVQTLRSILTRLEQAYCGSIGFEYMHIADRDKCNWLRDKIETPTPMQYNCQRREVILDRLIWSTQFENFLATKWTTAKRFGLEGGETLIPGMKEMFDRSADLGVESIVIGMPHRGRLNVLGNVVRKPLRQIFSEFSGGTKPVDEVGLYTGTGDVKYHLGTSYDRPTRGGKRIHLSLVANPSHLEAVDPVVVGKTRAKQYYSNDEHRTKNMGVLIHGDGSFAGQGVVYETLHLSALPSYATGGTIHIVVNNQVAFTTDPRAGRSSQYCTDVAKALNAPIFHVNGDDMEAVVHACELAAEWRQTFHSDVVVDLVIRNHPSSLEIYQKKLLESGQKRLAFIHWAGFKSPEQLSRIRNTGVKPEILKNVGKAITTLPDNFKPHRAVKKVYEQRAQMIETGEGIDWALAEALAFATLVVEGNHVRLSGQDVEREFGVLGFELGYSMESPNSLVIWEAQFGDFANGAQVIFDQFLSSGESKWLRQTGLVLLLPHGYDGQGPEHSSARLERFLQMSDDNPYVIPEMDPTLRKQIQECNWQVINVTTPANYFHVLRRQLHRGFRKPLVVMAPKNLLRHKDCKSNLSEFDDVQGHPGFDKQGTRFKRLIKDQNDHSDLEKGIRRLVLCSGKRKKNGAQDIAICRVEQLCPFPYDLIQRELKRYPNAEIVWCQEEPMNMGAYNYIAPRLCTVMKALGRGSFEDINYVGRAPSAATATGFYQVHVKEQTELLQKALQPEPIIIPSEAFAIC</sequence>
<dbReference type="Pfam" id="PF02779">
    <property type="entry name" value="Transket_pyr"/>
    <property type="match status" value="1"/>
</dbReference>
<keyword evidence="18" id="KW-0449">Lipoprotein</keyword>
<dbReference type="Pfam" id="PF00676">
    <property type="entry name" value="E1_dh"/>
    <property type="match status" value="1"/>
</dbReference>
<dbReference type="GO" id="GO:0004591">
    <property type="term" value="F:oxoglutarate dehydrogenase (succinyl-transferring) activity"/>
    <property type="evidence" value="ECO:0007669"/>
    <property type="project" value="UniProtKB-EC"/>
</dbReference>
<dbReference type="Gene3D" id="1.10.287.1150">
    <property type="entry name" value="TPP helical domain"/>
    <property type="match status" value="1"/>
</dbReference>
<reference evidence="27 28" key="1">
    <citation type="journal article" date="2020" name="Mol. Plant">
        <title>The Chromosome-Based Rubber Tree Genome Provides New Insights into Spurge Genome Evolution and Rubber Biosynthesis.</title>
        <authorList>
            <person name="Liu J."/>
            <person name="Shi C."/>
            <person name="Shi C.C."/>
            <person name="Li W."/>
            <person name="Zhang Q.J."/>
            <person name="Zhang Y."/>
            <person name="Li K."/>
            <person name="Lu H.F."/>
            <person name="Shi C."/>
            <person name="Zhu S.T."/>
            <person name="Xiao Z.Y."/>
            <person name="Nan H."/>
            <person name="Yue Y."/>
            <person name="Zhu X.G."/>
            <person name="Wu Y."/>
            <person name="Hong X.N."/>
            <person name="Fan G.Y."/>
            <person name="Tong Y."/>
            <person name="Zhang D."/>
            <person name="Mao C.L."/>
            <person name="Liu Y.L."/>
            <person name="Hao S.J."/>
            <person name="Liu W.Q."/>
            <person name="Lv M.Q."/>
            <person name="Zhang H.B."/>
            <person name="Liu Y."/>
            <person name="Hu-Tang G.R."/>
            <person name="Wang J.P."/>
            <person name="Wang J.H."/>
            <person name="Sun Y.H."/>
            <person name="Ni S.B."/>
            <person name="Chen W.B."/>
            <person name="Zhang X.C."/>
            <person name="Jiao Y.N."/>
            <person name="Eichler E.E."/>
            <person name="Li G.H."/>
            <person name="Liu X."/>
            <person name="Gao L.Z."/>
        </authorList>
    </citation>
    <scope>NUCLEOTIDE SEQUENCE [LARGE SCALE GENOMIC DNA]</scope>
    <source>
        <strain evidence="28">cv. GT1</strain>
        <tissue evidence="27">Leaf</tissue>
    </source>
</reference>
<proteinExistence type="inferred from homology"/>
<evidence type="ECO:0000256" key="23">
    <source>
        <dbReference type="ARBA" id="ARBA00051911"/>
    </source>
</evidence>
<dbReference type="CDD" id="cd01867">
    <property type="entry name" value="Rab8_Rab10_Rab13_like"/>
    <property type="match status" value="1"/>
</dbReference>
<dbReference type="InterPro" id="IPR005475">
    <property type="entry name" value="Transketolase-like_Pyr-bd"/>
</dbReference>
<dbReference type="GO" id="GO:0005759">
    <property type="term" value="C:mitochondrial matrix"/>
    <property type="evidence" value="ECO:0007669"/>
    <property type="project" value="UniProtKB-SubCell"/>
</dbReference>
<dbReference type="PROSITE" id="PS51421">
    <property type="entry name" value="RAS"/>
    <property type="match status" value="1"/>
</dbReference>
<evidence type="ECO:0000259" key="26">
    <source>
        <dbReference type="SMART" id="SM00861"/>
    </source>
</evidence>
<dbReference type="GO" id="GO:0006099">
    <property type="term" value="P:tricarboxylic acid cycle"/>
    <property type="evidence" value="ECO:0007669"/>
    <property type="project" value="TreeGrafter"/>
</dbReference>
<dbReference type="SUPFAM" id="SSF52518">
    <property type="entry name" value="Thiamin diphosphate-binding fold (THDP-binding)"/>
    <property type="match status" value="2"/>
</dbReference>
<dbReference type="Pfam" id="PF16870">
    <property type="entry name" value="OxoGdeHyase_C"/>
    <property type="match status" value="1"/>
</dbReference>
<keyword evidence="17" id="KW-0472">Membrane</keyword>
<dbReference type="GO" id="GO:0005886">
    <property type="term" value="C:plasma membrane"/>
    <property type="evidence" value="ECO:0007669"/>
    <property type="project" value="UniProtKB-SubCell"/>
</dbReference>
<evidence type="ECO:0000256" key="25">
    <source>
        <dbReference type="ARBA" id="ARBA00063571"/>
    </source>
</evidence>
<dbReference type="CDD" id="cd02016">
    <property type="entry name" value="TPP_E1_OGDC_like"/>
    <property type="match status" value="1"/>
</dbReference>
<keyword evidence="11" id="KW-0460">Magnesium</keyword>
<comment type="similarity">
    <text evidence="5">Belongs to the small GTPase superfamily. Rab family.</text>
</comment>
<dbReference type="FunFam" id="3.40.50.300:FF:000308">
    <property type="entry name" value="ras-related protein RABE1c-like"/>
    <property type="match status" value="1"/>
</dbReference>
<dbReference type="GO" id="GO:0030976">
    <property type="term" value="F:thiamine pyrophosphate binding"/>
    <property type="evidence" value="ECO:0007669"/>
    <property type="project" value="InterPro"/>
</dbReference>
<dbReference type="InterPro" id="IPR042179">
    <property type="entry name" value="KGD_C_sf"/>
</dbReference>
<dbReference type="GO" id="GO:0046872">
    <property type="term" value="F:metal ion binding"/>
    <property type="evidence" value="ECO:0007669"/>
    <property type="project" value="UniProtKB-KW"/>
</dbReference>
<dbReference type="InterPro" id="IPR001806">
    <property type="entry name" value="Small_GTPase"/>
</dbReference>
<evidence type="ECO:0000256" key="19">
    <source>
        <dbReference type="ARBA" id="ARBA00023289"/>
    </source>
</evidence>
<keyword evidence="13" id="KW-0560">Oxidoreductase</keyword>
<dbReference type="FunFam" id="3.40.50.11610:FF:000006">
    <property type="entry name" value="2-oxoglutarate dehydrogenase, mitochondrial"/>
    <property type="match status" value="1"/>
</dbReference>
<dbReference type="GO" id="GO:0045252">
    <property type="term" value="C:oxoglutarate dehydrogenase complex"/>
    <property type="evidence" value="ECO:0007669"/>
    <property type="project" value="TreeGrafter"/>
</dbReference>
<dbReference type="EMBL" id="JAAGAX010000013">
    <property type="protein sequence ID" value="KAF2296007.1"/>
    <property type="molecule type" value="Genomic_DNA"/>
</dbReference>
<organism evidence="27 28">
    <name type="scientific">Hevea brasiliensis</name>
    <name type="common">Para rubber tree</name>
    <name type="synonym">Siphonia brasiliensis</name>
    <dbReference type="NCBI Taxonomy" id="3981"/>
    <lineage>
        <taxon>Eukaryota</taxon>
        <taxon>Viridiplantae</taxon>
        <taxon>Streptophyta</taxon>
        <taxon>Embryophyta</taxon>
        <taxon>Tracheophyta</taxon>
        <taxon>Spermatophyta</taxon>
        <taxon>Magnoliopsida</taxon>
        <taxon>eudicotyledons</taxon>
        <taxon>Gunneridae</taxon>
        <taxon>Pentapetalae</taxon>
        <taxon>rosids</taxon>
        <taxon>fabids</taxon>
        <taxon>Malpighiales</taxon>
        <taxon>Euphorbiaceae</taxon>
        <taxon>Crotonoideae</taxon>
        <taxon>Micrandreae</taxon>
        <taxon>Hevea</taxon>
    </lineage>
</organism>
<dbReference type="InterPro" id="IPR032106">
    <property type="entry name" value="2-oxogl_dehyd_N"/>
</dbReference>
<dbReference type="SUPFAM" id="SSF52540">
    <property type="entry name" value="P-loop containing nucleoside triphosphate hydrolases"/>
    <property type="match status" value="1"/>
</dbReference>